<dbReference type="EMBL" id="QOVN01000009">
    <property type="protein sequence ID" value="RXG27168.1"/>
    <property type="molecule type" value="Genomic_DNA"/>
</dbReference>
<evidence type="ECO:0000313" key="2">
    <source>
        <dbReference type="EMBL" id="RXG27168.1"/>
    </source>
</evidence>
<feature type="domain" description="DUF5675" evidence="1">
    <location>
        <begin position="18"/>
        <end position="125"/>
    </location>
</feature>
<dbReference type="STRING" id="573501.SAMN04487999_0619"/>
<evidence type="ECO:0000313" key="5">
    <source>
        <dbReference type="Proteomes" id="UP000290037"/>
    </source>
</evidence>
<keyword evidence="5" id="KW-1185">Reference proteome</keyword>
<dbReference type="Proteomes" id="UP000184240">
    <property type="component" value="Unassembled WGS sequence"/>
</dbReference>
<dbReference type="EMBL" id="FQXT01000001">
    <property type="protein sequence ID" value="SHH60436.1"/>
    <property type="molecule type" value="Genomic_DNA"/>
</dbReference>
<dbReference type="AlphaFoldDB" id="A0A1M5UC74"/>
<proteinExistence type="predicted"/>
<reference evidence="4" key="1">
    <citation type="submission" date="2016-11" db="EMBL/GenBank/DDBJ databases">
        <authorList>
            <person name="Varghese N."/>
            <person name="Submissions S."/>
        </authorList>
    </citation>
    <scope>NUCLEOTIDE SEQUENCE [LARGE SCALE GENOMIC DNA]</scope>
    <source>
        <strain evidence="4">DSM 19859</strain>
    </source>
</reference>
<evidence type="ECO:0000313" key="4">
    <source>
        <dbReference type="Proteomes" id="UP000184240"/>
    </source>
</evidence>
<organism evidence="3 4">
    <name type="scientific">Leeuwenhoekiella palythoae</name>
    <dbReference type="NCBI Taxonomy" id="573501"/>
    <lineage>
        <taxon>Bacteria</taxon>
        <taxon>Pseudomonadati</taxon>
        <taxon>Bacteroidota</taxon>
        <taxon>Flavobacteriia</taxon>
        <taxon>Flavobacteriales</taxon>
        <taxon>Flavobacteriaceae</taxon>
        <taxon>Leeuwenhoekiella</taxon>
    </lineage>
</organism>
<dbReference type="Proteomes" id="UP000290037">
    <property type="component" value="Unassembled WGS sequence"/>
</dbReference>
<sequence length="165" mass="19381">MRWLWYRSRNRRKMEWVLQRSYYRSGTNGVLFVNGRFLCFTIELPWRENRRSVSCIPEGRYEVQFRVSRKFGNHLLLVDVPKRSWILIHPANDAQGALQGCIAPVSELSGIGRGLHSRRALARLLVLQREAQEHQEAVYLTITYNAHEYLRSLSKTHTTVFPHTS</sequence>
<name>A0A1M5UC74_9FLAO</name>
<protein>
    <recommendedName>
        <fullName evidence="1">DUF5675 domain-containing protein</fullName>
    </recommendedName>
</protein>
<accession>A0A1M5UC74</accession>
<reference evidence="2 5" key="3">
    <citation type="submission" date="2018-07" db="EMBL/GenBank/DDBJ databases">
        <title>Leeuwenhoekiella genomics.</title>
        <authorList>
            <person name="Tahon G."/>
            <person name="Willems A."/>
        </authorList>
    </citation>
    <scope>NUCLEOTIDE SEQUENCE [LARGE SCALE GENOMIC DNA]</scope>
    <source>
        <strain evidence="2 5">LMG 24856</strain>
    </source>
</reference>
<gene>
    <name evidence="2" type="ORF">DSM01_3242</name>
    <name evidence="3" type="ORF">SAMN04487999_0619</name>
</gene>
<dbReference type="InterPro" id="IPR043732">
    <property type="entry name" value="DUF5675"/>
</dbReference>
<reference evidence="3" key="2">
    <citation type="submission" date="2016-11" db="EMBL/GenBank/DDBJ databases">
        <authorList>
            <person name="Jaros S."/>
            <person name="Januszkiewicz K."/>
            <person name="Wedrychowicz H."/>
        </authorList>
    </citation>
    <scope>NUCLEOTIDE SEQUENCE [LARGE SCALE GENOMIC DNA]</scope>
    <source>
        <strain evidence="3">DSM 19859</strain>
    </source>
</reference>
<evidence type="ECO:0000259" key="1">
    <source>
        <dbReference type="Pfam" id="PF18925"/>
    </source>
</evidence>
<evidence type="ECO:0000313" key="3">
    <source>
        <dbReference type="EMBL" id="SHH60436.1"/>
    </source>
</evidence>
<dbReference type="Pfam" id="PF18925">
    <property type="entry name" value="DUF5675"/>
    <property type="match status" value="1"/>
</dbReference>